<reference evidence="1 2" key="1">
    <citation type="submission" date="2020-08" db="EMBL/GenBank/DDBJ databases">
        <title>Genome sequence of Tessaracoccus defluvii JCM 17540T.</title>
        <authorList>
            <person name="Hyun D.-W."/>
            <person name="Bae J.-W."/>
        </authorList>
    </citation>
    <scope>NUCLEOTIDE SEQUENCE [LARGE SCALE GENOMIC DNA]</scope>
    <source>
        <strain evidence="1 2">JCM 17540</strain>
    </source>
</reference>
<protein>
    <submittedName>
        <fullName evidence="1">Uncharacterized protein</fullName>
    </submittedName>
</protein>
<dbReference type="RefSeq" id="WP_187721525.1">
    <property type="nucleotide sequence ID" value="NZ_BAABBL010000001.1"/>
</dbReference>
<dbReference type="EMBL" id="CP060789">
    <property type="protein sequence ID" value="QNP56416.1"/>
    <property type="molecule type" value="Genomic_DNA"/>
</dbReference>
<accession>A0A7H0H7A0</accession>
<keyword evidence="2" id="KW-1185">Reference proteome</keyword>
<organism evidence="1 2">
    <name type="scientific">Tessaracoccus defluvii</name>
    <dbReference type="NCBI Taxonomy" id="1285901"/>
    <lineage>
        <taxon>Bacteria</taxon>
        <taxon>Bacillati</taxon>
        <taxon>Actinomycetota</taxon>
        <taxon>Actinomycetes</taxon>
        <taxon>Propionibacteriales</taxon>
        <taxon>Propionibacteriaceae</taxon>
        <taxon>Tessaracoccus</taxon>
    </lineage>
</organism>
<dbReference type="AlphaFoldDB" id="A0A7H0H7A0"/>
<sequence>MGSFRHVPFLDTDEEGLSPATSHPAYVAAAPDWFWSEDDPRAPFGSDAGHDTLSALHEHFREGGSDAHVPGCVASLIEDWRLVPEEIWDSSQAEIVAWLDADDDHVGFLHAEVNAYIAAACGQFKTSGWIHPALRFWAERALMLLEHVLAPWGQKAFGSPPDRYADKLSATRAVIQAAPEPPKRMQLRMYRRR</sequence>
<dbReference type="Proteomes" id="UP000516117">
    <property type="component" value="Chromosome"/>
</dbReference>
<evidence type="ECO:0000313" key="2">
    <source>
        <dbReference type="Proteomes" id="UP000516117"/>
    </source>
</evidence>
<evidence type="ECO:0000313" key="1">
    <source>
        <dbReference type="EMBL" id="QNP56416.1"/>
    </source>
</evidence>
<gene>
    <name evidence="1" type="ORF">H9L22_02925</name>
</gene>
<dbReference type="KEGG" id="tdf:H9L22_02925"/>
<name>A0A7H0H7A0_9ACTN</name>
<proteinExistence type="predicted"/>